<dbReference type="eggNOG" id="KOG0255">
    <property type="taxonomic scope" value="Eukaryota"/>
</dbReference>
<keyword evidence="2 6" id="KW-0812">Transmembrane</keyword>
<feature type="region of interest" description="Disordered" evidence="5">
    <location>
        <begin position="1"/>
        <end position="58"/>
    </location>
</feature>
<keyword evidence="3 6" id="KW-1133">Transmembrane helix</keyword>
<keyword evidence="4 6" id="KW-0472">Membrane</keyword>
<dbReference type="PANTHER" id="PTHR23502">
    <property type="entry name" value="MAJOR FACILITATOR SUPERFAMILY"/>
    <property type="match status" value="1"/>
</dbReference>
<dbReference type="PANTHER" id="PTHR23502:SF7">
    <property type="entry name" value="DRUG_PROTON ANTIPORTER YHK8-RELATED"/>
    <property type="match status" value="1"/>
</dbReference>
<dbReference type="GO" id="GO:0005886">
    <property type="term" value="C:plasma membrane"/>
    <property type="evidence" value="ECO:0007669"/>
    <property type="project" value="TreeGrafter"/>
</dbReference>
<dbReference type="AlphaFoldDB" id="A0A1D8N5E6"/>
<organism evidence="8 9">
    <name type="scientific">Yarrowia lipolytica</name>
    <name type="common">Candida lipolytica</name>
    <dbReference type="NCBI Taxonomy" id="4952"/>
    <lineage>
        <taxon>Eukaryota</taxon>
        <taxon>Fungi</taxon>
        <taxon>Dikarya</taxon>
        <taxon>Ascomycota</taxon>
        <taxon>Saccharomycotina</taxon>
        <taxon>Dipodascomycetes</taxon>
        <taxon>Dipodascales</taxon>
        <taxon>Dipodascales incertae sedis</taxon>
        <taxon>Yarrowia</taxon>
    </lineage>
</organism>
<dbReference type="GO" id="GO:0022857">
    <property type="term" value="F:transmembrane transporter activity"/>
    <property type="evidence" value="ECO:0007669"/>
    <property type="project" value="InterPro"/>
</dbReference>
<dbReference type="VEuPathDB" id="FungiDB:YALI1_A19862g"/>
<feature type="domain" description="Major facilitator superfamily (MFS) profile" evidence="7">
    <location>
        <begin position="84"/>
        <end position="553"/>
    </location>
</feature>
<comment type="subcellular location">
    <subcellularLocation>
        <location evidence="1">Membrane</location>
        <topology evidence="1">Multi-pass membrane protein</topology>
    </subcellularLocation>
</comment>
<dbReference type="Proteomes" id="UP000182444">
    <property type="component" value="Chromosome 1A"/>
</dbReference>
<evidence type="ECO:0000256" key="1">
    <source>
        <dbReference type="ARBA" id="ARBA00004141"/>
    </source>
</evidence>
<feature type="transmembrane region" description="Helical" evidence="6">
    <location>
        <begin position="350"/>
        <end position="371"/>
    </location>
</feature>
<feature type="transmembrane region" description="Helical" evidence="6">
    <location>
        <begin position="459"/>
        <end position="480"/>
    </location>
</feature>
<dbReference type="RefSeq" id="XP_500222.3">
    <property type="nucleotide sequence ID" value="XM_500222.3"/>
</dbReference>
<feature type="transmembrane region" description="Helical" evidence="6">
    <location>
        <begin position="178"/>
        <end position="197"/>
    </location>
</feature>
<dbReference type="KEGG" id="yli:2906122"/>
<gene>
    <name evidence="8" type="ORF">YALI1_A19862g</name>
</gene>
<feature type="transmembrane region" description="Helical" evidence="6">
    <location>
        <begin position="83"/>
        <end position="104"/>
    </location>
</feature>
<evidence type="ECO:0000313" key="9">
    <source>
        <dbReference type="Proteomes" id="UP000182444"/>
    </source>
</evidence>
<feature type="transmembrane region" description="Helical" evidence="6">
    <location>
        <begin position="119"/>
        <end position="139"/>
    </location>
</feature>
<feature type="transmembrane region" description="Helical" evidence="6">
    <location>
        <begin position="151"/>
        <end position="172"/>
    </location>
</feature>
<proteinExistence type="predicted"/>
<evidence type="ECO:0000256" key="4">
    <source>
        <dbReference type="ARBA" id="ARBA00023136"/>
    </source>
</evidence>
<evidence type="ECO:0000256" key="6">
    <source>
        <dbReference type="SAM" id="Phobius"/>
    </source>
</evidence>
<feature type="transmembrane region" description="Helical" evidence="6">
    <location>
        <begin position="391"/>
        <end position="413"/>
    </location>
</feature>
<dbReference type="CDD" id="cd17323">
    <property type="entry name" value="MFS_Tpo1_MDR_like"/>
    <property type="match status" value="1"/>
</dbReference>
<feature type="transmembrane region" description="Helical" evidence="6">
    <location>
        <begin position="243"/>
        <end position="262"/>
    </location>
</feature>
<feature type="transmembrane region" description="Helical" evidence="6">
    <location>
        <begin position="209"/>
        <end position="231"/>
    </location>
</feature>
<dbReference type="InterPro" id="IPR020846">
    <property type="entry name" value="MFS_dom"/>
</dbReference>
<dbReference type="InterPro" id="IPR036259">
    <property type="entry name" value="MFS_trans_sf"/>
</dbReference>
<name>A0A1D8N5E6_YARLL</name>
<reference evidence="8 9" key="1">
    <citation type="journal article" date="2016" name="PLoS ONE">
        <title>Sequence Assembly of Yarrowia lipolytica Strain W29/CLIB89 Shows Transposable Element Diversity.</title>
        <authorList>
            <person name="Magnan C."/>
            <person name="Yu J."/>
            <person name="Chang I."/>
            <person name="Jahn E."/>
            <person name="Kanomata Y."/>
            <person name="Wu J."/>
            <person name="Zeller M."/>
            <person name="Oakes M."/>
            <person name="Baldi P."/>
            <person name="Sandmeyer S."/>
        </authorList>
    </citation>
    <scope>NUCLEOTIDE SEQUENCE [LARGE SCALE GENOMIC DNA]</scope>
    <source>
        <strain evidence="9">CLIB89(W29)</strain>
    </source>
</reference>
<evidence type="ECO:0000256" key="3">
    <source>
        <dbReference type="ARBA" id="ARBA00022989"/>
    </source>
</evidence>
<evidence type="ECO:0000256" key="2">
    <source>
        <dbReference type="ARBA" id="ARBA00022692"/>
    </source>
</evidence>
<feature type="transmembrane region" description="Helical" evidence="6">
    <location>
        <begin position="434"/>
        <end position="453"/>
    </location>
</feature>
<dbReference type="Pfam" id="PF07690">
    <property type="entry name" value="MFS_1"/>
    <property type="match status" value="1"/>
</dbReference>
<feature type="transmembrane region" description="Helical" evidence="6">
    <location>
        <begin position="527"/>
        <end position="548"/>
    </location>
</feature>
<dbReference type="SUPFAM" id="SSF103473">
    <property type="entry name" value="MFS general substrate transporter"/>
    <property type="match status" value="1"/>
</dbReference>
<evidence type="ECO:0000313" key="8">
    <source>
        <dbReference type="EMBL" id="AOW00861.1"/>
    </source>
</evidence>
<dbReference type="PROSITE" id="PS50850">
    <property type="entry name" value="MFS"/>
    <property type="match status" value="1"/>
</dbReference>
<sequence length="562" mass="62073">MDTPTTSHHEVVSTTASSFEHSTANSSPEVNVAEIKTPPTVSDGPRSLSDTQDGDRRPEVIMVTLEPDDPENISTQLSLAHKWLLAGIVCATFLQITANSSAFGNATGPIMKELHCGKVVASLGISLFILGLGSGPMLFAPLSEYYGRRPIYIAGLFLYVIFQLPVCLAPNIQTMLVGRFLSAFFSSSFAAVSGGTITDIFDKKTEGDMLVLAMSTFSISPFFGPVIGPLISGFIVQNTKWRWAFWVMMIWSGVLFAIVILFSKETYAPVLTERKVRRLRGEREKNLKDHLVSVFSRDPEKNPSAPVTINEKTPVYYTCALMETKKTQSLGKSVMTNCQRPFGLLSRDPMVLLVCVYSGFLLAIVYGFFVVFPLVFGNIYNFQLQFKGMSFLPLGVGQLTATYGSIPLMRYLTKRFNDKEIAKGKPGGAPELKLIPMMIGCFLCPIGLFWFGWTCYPSIHWIVPMIGSGFFGAGIVLVFAGTFGFLVDGYRVYAASAMAANAFVRSAMACAFPLFARQMFDNWSYHWATSLLGFVSCIMIPIPFVFYIHGEKLRAKSPYAWT</sequence>
<feature type="compositionally biased region" description="Polar residues" evidence="5">
    <location>
        <begin position="1"/>
        <end position="29"/>
    </location>
</feature>
<protein>
    <recommendedName>
        <fullName evidence="7">Major facilitator superfamily (MFS) profile domain-containing protein</fullName>
    </recommendedName>
</protein>
<dbReference type="VEuPathDB" id="FungiDB:YALI0_A18920g"/>
<feature type="transmembrane region" description="Helical" evidence="6">
    <location>
        <begin position="492"/>
        <end position="515"/>
    </location>
</feature>
<dbReference type="GeneID" id="2906122"/>
<dbReference type="EMBL" id="CP017553">
    <property type="protein sequence ID" value="AOW00861.1"/>
    <property type="molecule type" value="Genomic_DNA"/>
</dbReference>
<dbReference type="InterPro" id="IPR011701">
    <property type="entry name" value="MFS"/>
</dbReference>
<evidence type="ECO:0000256" key="5">
    <source>
        <dbReference type="SAM" id="MobiDB-lite"/>
    </source>
</evidence>
<evidence type="ECO:0000259" key="7">
    <source>
        <dbReference type="PROSITE" id="PS50850"/>
    </source>
</evidence>
<accession>A0A1D8N5E6</accession>
<dbReference type="Gene3D" id="1.20.1250.20">
    <property type="entry name" value="MFS general substrate transporter like domains"/>
    <property type="match status" value="1"/>
</dbReference>